<evidence type="ECO:0000313" key="1">
    <source>
        <dbReference type="EMBL" id="MBU5437383.1"/>
    </source>
</evidence>
<protein>
    <submittedName>
        <fullName evidence="1">GNAT family N-acetyltransferase</fullName>
        <ecNumber evidence="1">2.3.1.-</ecNumber>
    </submittedName>
</protein>
<proteinExistence type="predicted"/>
<sequence>MSNVNKGFENALNYNNDVIAFGAYQGNQLVALTGADDSMSKLWQIGIDTMLGHRNRGLASYLVKTLADEIERRGALPYYIHGFLI</sequence>
<dbReference type="Proteomes" id="UP000749471">
    <property type="component" value="Unassembled WGS sequence"/>
</dbReference>
<dbReference type="EMBL" id="JAHLPM010000003">
    <property type="protein sequence ID" value="MBU5437383.1"/>
    <property type="molecule type" value="Genomic_DNA"/>
</dbReference>
<keyword evidence="1" id="KW-0012">Acyltransferase</keyword>
<evidence type="ECO:0000313" key="2">
    <source>
        <dbReference type="Proteomes" id="UP000749471"/>
    </source>
</evidence>
<dbReference type="GO" id="GO:0016746">
    <property type="term" value="F:acyltransferase activity"/>
    <property type="evidence" value="ECO:0007669"/>
    <property type="project" value="UniProtKB-KW"/>
</dbReference>
<keyword evidence="2" id="KW-1185">Reference proteome</keyword>
<dbReference type="InterPro" id="IPR027365">
    <property type="entry name" value="GNAT_acetyltra_YdfB-like"/>
</dbReference>
<dbReference type="Pfam" id="PF12746">
    <property type="entry name" value="GNAT_acetyltran"/>
    <property type="match status" value="1"/>
</dbReference>
<gene>
    <name evidence="1" type="ORF">KQI42_05140</name>
</gene>
<organism evidence="1 2">
    <name type="scientific">Tissierella simiarum</name>
    <dbReference type="NCBI Taxonomy" id="2841534"/>
    <lineage>
        <taxon>Bacteria</taxon>
        <taxon>Bacillati</taxon>
        <taxon>Bacillota</taxon>
        <taxon>Tissierellia</taxon>
        <taxon>Tissierellales</taxon>
        <taxon>Tissierellaceae</taxon>
        <taxon>Tissierella</taxon>
    </lineage>
</organism>
<keyword evidence="1" id="KW-0808">Transferase</keyword>
<dbReference type="EC" id="2.3.1.-" evidence="1"/>
<accession>A0ABS6E3A6</accession>
<reference evidence="1 2" key="1">
    <citation type="submission" date="2021-06" db="EMBL/GenBank/DDBJ databases">
        <authorList>
            <person name="Sun Q."/>
            <person name="Li D."/>
        </authorList>
    </citation>
    <scope>NUCLEOTIDE SEQUENCE [LARGE SCALE GENOMIC DNA]</scope>
    <source>
        <strain evidence="1 2">MSJ-40</strain>
    </source>
</reference>
<comment type="caution">
    <text evidence="1">The sequence shown here is derived from an EMBL/GenBank/DDBJ whole genome shotgun (WGS) entry which is preliminary data.</text>
</comment>
<name>A0ABS6E3A6_9FIRM</name>